<dbReference type="EMBL" id="JAWJWF010000005">
    <property type="protein sequence ID" value="KAK6632207.1"/>
    <property type="molecule type" value="Genomic_DNA"/>
</dbReference>
<dbReference type="PANTHER" id="PTHR12378">
    <property type="entry name" value="DESUMOYLATING ISOPEPTIDASE"/>
    <property type="match status" value="1"/>
</dbReference>
<dbReference type="InterPro" id="IPR042266">
    <property type="entry name" value="PPPDE_sf"/>
</dbReference>
<dbReference type="GO" id="GO:0016579">
    <property type="term" value="P:protein deubiquitination"/>
    <property type="evidence" value="ECO:0007669"/>
    <property type="project" value="TreeGrafter"/>
</dbReference>
<keyword evidence="2" id="KW-0645">Protease</keyword>
<gene>
    <name evidence="5" type="primary">DESI2</name>
    <name evidence="5" type="ORF">RUM43_008759</name>
    <name evidence="6" type="ORF">RUM44_007238</name>
</gene>
<keyword evidence="3" id="KW-0378">Hydrolase</keyword>
<dbReference type="Proteomes" id="UP001372834">
    <property type="component" value="Unassembled WGS sequence"/>
</dbReference>
<evidence type="ECO:0000259" key="4">
    <source>
        <dbReference type="PROSITE" id="PS51858"/>
    </source>
</evidence>
<dbReference type="PROSITE" id="PS51858">
    <property type="entry name" value="PPPDE"/>
    <property type="match status" value="1"/>
</dbReference>
<dbReference type="GO" id="GO:0006508">
    <property type="term" value="P:proteolysis"/>
    <property type="evidence" value="ECO:0007669"/>
    <property type="project" value="UniProtKB-KW"/>
</dbReference>
<reference evidence="5 8" key="1">
    <citation type="submission" date="2023-10" db="EMBL/GenBank/DDBJ databases">
        <title>Genomes of two closely related lineages of the louse Polyplax serrata with different host specificities.</title>
        <authorList>
            <person name="Martinu J."/>
            <person name="Tarabai H."/>
            <person name="Stefka J."/>
            <person name="Hypsa V."/>
        </authorList>
    </citation>
    <scope>NUCLEOTIDE SEQUENCE [LARGE SCALE GENOMIC DNA]</scope>
    <source>
        <strain evidence="6">98ZLc_SE</strain>
        <strain evidence="5">HR10_N</strain>
    </source>
</reference>
<evidence type="ECO:0000313" key="7">
    <source>
        <dbReference type="Proteomes" id="UP001359485"/>
    </source>
</evidence>
<feature type="domain" description="PPPDE" evidence="4">
    <location>
        <begin position="4"/>
        <end position="141"/>
    </location>
</feature>
<evidence type="ECO:0000313" key="8">
    <source>
        <dbReference type="Proteomes" id="UP001372834"/>
    </source>
</evidence>
<name>A0AAN8S1J6_POLSC</name>
<comment type="similarity">
    <text evidence="1">Belongs to the DeSI family.</text>
</comment>
<keyword evidence="7" id="KW-1185">Reference proteome</keyword>
<protein>
    <submittedName>
        <fullName evidence="5">Desumoylating isopeptidase 2</fullName>
    </submittedName>
</protein>
<evidence type="ECO:0000313" key="6">
    <source>
        <dbReference type="EMBL" id="KAK6632207.1"/>
    </source>
</evidence>
<evidence type="ECO:0000256" key="2">
    <source>
        <dbReference type="ARBA" id="ARBA00022670"/>
    </source>
</evidence>
<proteinExistence type="inferred from homology"/>
<dbReference type="SMART" id="SM01179">
    <property type="entry name" value="DUF862"/>
    <property type="match status" value="1"/>
</dbReference>
<sequence length="141" mass="16209">MAREPVILNVYDMNWMNDYTTSIGLGVYHSGVEVYGVEYAYGGHPYPYSGVFEIPPRGADELGEQYRFRQSVQIGHTDFTEREVEKIVDELGKEFRGDRYHLVNKNCNHFSGNLTQILCGVEIPSWINRLAYFSSCVPFIQ</sequence>
<dbReference type="GO" id="GO:0101005">
    <property type="term" value="F:deubiquitinase activity"/>
    <property type="evidence" value="ECO:0007669"/>
    <property type="project" value="TreeGrafter"/>
</dbReference>
<dbReference type="PANTHER" id="PTHR12378:SF80">
    <property type="entry name" value="IP06716P-RELATED"/>
    <property type="match status" value="1"/>
</dbReference>
<dbReference type="Gene3D" id="3.90.1720.30">
    <property type="entry name" value="PPPDE domains"/>
    <property type="match status" value="1"/>
</dbReference>
<dbReference type="Proteomes" id="UP001359485">
    <property type="component" value="Unassembled WGS sequence"/>
</dbReference>
<dbReference type="EMBL" id="JAWJWE010000038">
    <property type="protein sequence ID" value="KAK6622908.1"/>
    <property type="molecule type" value="Genomic_DNA"/>
</dbReference>
<comment type="caution">
    <text evidence="5">The sequence shown here is derived from an EMBL/GenBank/DDBJ whole genome shotgun (WGS) entry which is preliminary data.</text>
</comment>
<evidence type="ECO:0000313" key="5">
    <source>
        <dbReference type="EMBL" id="KAK6622908.1"/>
    </source>
</evidence>
<dbReference type="InterPro" id="IPR008580">
    <property type="entry name" value="PPPDE_dom"/>
</dbReference>
<dbReference type="AlphaFoldDB" id="A0AAN8S1J6"/>
<evidence type="ECO:0000256" key="1">
    <source>
        <dbReference type="ARBA" id="ARBA00008140"/>
    </source>
</evidence>
<dbReference type="Pfam" id="PF05903">
    <property type="entry name" value="Peptidase_C97"/>
    <property type="match status" value="1"/>
</dbReference>
<organism evidence="5 8">
    <name type="scientific">Polyplax serrata</name>
    <name type="common">Common mouse louse</name>
    <dbReference type="NCBI Taxonomy" id="468196"/>
    <lineage>
        <taxon>Eukaryota</taxon>
        <taxon>Metazoa</taxon>
        <taxon>Ecdysozoa</taxon>
        <taxon>Arthropoda</taxon>
        <taxon>Hexapoda</taxon>
        <taxon>Insecta</taxon>
        <taxon>Pterygota</taxon>
        <taxon>Neoptera</taxon>
        <taxon>Paraneoptera</taxon>
        <taxon>Psocodea</taxon>
        <taxon>Troctomorpha</taxon>
        <taxon>Phthiraptera</taxon>
        <taxon>Anoplura</taxon>
        <taxon>Polyplacidae</taxon>
        <taxon>Polyplax</taxon>
    </lineage>
</organism>
<evidence type="ECO:0000256" key="3">
    <source>
        <dbReference type="ARBA" id="ARBA00022801"/>
    </source>
</evidence>
<accession>A0AAN8S1J6</accession>